<feature type="compositionally biased region" description="Gly residues" evidence="1">
    <location>
        <begin position="32"/>
        <end position="47"/>
    </location>
</feature>
<feature type="region of interest" description="Disordered" evidence="1">
    <location>
        <begin position="28"/>
        <end position="51"/>
    </location>
</feature>
<name>A0A0P0WS88_ORYSJ</name>
<keyword evidence="3" id="KW-1185">Reference proteome</keyword>
<reference evidence="2 3" key="3">
    <citation type="journal article" date="2013" name="Rice">
        <title>Improvement of the Oryza sativa Nipponbare reference genome using next generation sequence and optical map data.</title>
        <authorList>
            <person name="Kawahara Y."/>
            <person name="de la Bastide M."/>
            <person name="Hamilton J.P."/>
            <person name="Kanamori H."/>
            <person name="McCombie W.R."/>
            <person name="Ouyang S."/>
            <person name="Schwartz D.C."/>
            <person name="Tanaka T."/>
            <person name="Wu J."/>
            <person name="Zhou S."/>
            <person name="Childs K.L."/>
            <person name="Davidson R.M."/>
            <person name="Lin H."/>
            <person name="Quesada-Ocampo L."/>
            <person name="Vaillancourt B."/>
            <person name="Sakai H."/>
            <person name="Lee S.S."/>
            <person name="Kim J."/>
            <person name="Numa H."/>
            <person name="Itoh T."/>
            <person name="Buell C.R."/>
            <person name="Matsumoto T."/>
        </authorList>
    </citation>
    <scope>NUCLEOTIDE SEQUENCE [LARGE SCALE GENOMIC DNA]</scope>
    <source>
        <strain evidence="3">cv. Nipponbare</strain>
    </source>
</reference>
<protein>
    <submittedName>
        <fullName evidence="2">Os06g0132801 protein</fullName>
    </submittedName>
</protein>
<dbReference type="InParanoid" id="A0A0P0WS88"/>
<dbReference type="Gramene" id="Os06t0132801-01">
    <property type="protein sequence ID" value="Os06t0132801-01"/>
    <property type="gene ID" value="Os06g0132801"/>
</dbReference>
<dbReference type="AlphaFoldDB" id="A0A0P0WS88"/>
<dbReference type="PaxDb" id="39947-A0A0P0WS88"/>
<feature type="compositionally biased region" description="Polar residues" evidence="1">
    <location>
        <begin position="186"/>
        <end position="211"/>
    </location>
</feature>
<evidence type="ECO:0000313" key="2">
    <source>
        <dbReference type="EMBL" id="BAS95998.1"/>
    </source>
</evidence>
<evidence type="ECO:0000256" key="1">
    <source>
        <dbReference type="SAM" id="MobiDB-lite"/>
    </source>
</evidence>
<reference evidence="2 3" key="2">
    <citation type="journal article" date="2013" name="Plant Cell Physiol.">
        <title>Rice Annotation Project Database (RAP-DB): an integrative and interactive database for rice genomics.</title>
        <authorList>
            <person name="Sakai H."/>
            <person name="Lee S.S."/>
            <person name="Tanaka T."/>
            <person name="Numa H."/>
            <person name="Kim J."/>
            <person name="Kawahara Y."/>
            <person name="Wakimoto H."/>
            <person name="Yang C.C."/>
            <person name="Iwamoto M."/>
            <person name="Abe T."/>
            <person name="Yamada Y."/>
            <person name="Muto A."/>
            <person name="Inokuchi H."/>
            <person name="Ikemura T."/>
            <person name="Matsumoto T."/>
            <person name="Sasaki T."/>
            <person name="Itoh T."/>
        </authorList>
    </citation>
    <scope>NUCLEOTIDE SEQUENCE [LARGE SCALE GENOMIC DNA]</scope>
    <source>
        <strain evidence="3">cv. Nipponbare</strain>
    </source>
</reference>
<reference evidence="3" key="1">
    <citation type="journal article" date="2005" name="Nature">
        <title>The map-based sequence of the rice genome.</title>
        <authorList>
            <consortium name="International rice genome sequencing project (IRGSP)"/>
            <person name="Matsumoto T."/>
            <person name="Wu J."/>
            <person name="Kanamori H."/>
            <person name="Katayose Y."/>
            <person name="Fujisawa M."/>
            <person name="Namiki N."/>
            <person name="Mizuno H."/>
            <person name="Yamamoto K."/>
            <person name="Antonio B.A."/>
            <person name="Baba T."/>
            <person name="Sakata K."/>
            <person name="Nagamura Y."/>
            <person name="Aoki H."/>
            <person name="Arikawa K."/>
            <person name="Arita K."/>
            <person name="Bito T."/>
            <person name="Chiden Y."/>
            <person name="Fujitsuka N."/>
            <person name="Fukunaka R."/>
            <person name="Hamada M."/>
            <person name="Harada C."/>
            <person name="Hayashi A."/>
            <person name="Hijishita S."/>
            <person name="Honda M."/>
            <person name="Hosokawa S."/>
            <person name="Ichikawa Y."/>
            <person name="Idonuma A."/>
            <person name="Iijima M."/>
            <person name="Ikeda M."/>
            <person name="Ikeno M."/>
            <person name="Ito K."/>
            <person name="Ito S."/>
            <person name="Ito T."/>
            <person name="Ito Y."/>
            <person name="Ito Y."/>
            <person name="Iwabuchi A."/>
            <person name="Kamiya K."/>
            <person name="Karasawa W."/>
            <person name="Kurita K."/>
            <person name="Katagiri S."/>
            <person name="Kikuta A."/>
            <person name="Kobayashi H."/>
            <person name="Kobayashi N."/>
            <person name="Machita K."/>
            <person name="Maehara T."/>
            <person name="Masukawa M."/>
            <person name="Mizubayashi T."/>
            <person name="Mukai Y."/>
            <person name="Nagasaki H."/>
            <person name="Nagata Y."/>
            <person name="Naito S."/>
            <person name="Nakashima M."/>
            <person name="Nakama Y."/>
            <person name="Nakamichi Y."/>
            <person name="Nakamura M."/>
            <person name="Meguro A."/>
            <person name="Negishi M."/>
            <person name="Ohta I."/>
            <person name="Ohta T."/>
            <person name="Okamoto M."/>
            <person name="Ono N."/>
            <person name="Saji S."/>
            <person name="Sakaguchi M."/>
            <person name="Sakai K."/>
            <person name="Shibata M."/>
            <person name="Shimokawa T."/>
            <person name="Song J."/>
            <person name="Takazaki Y."/>
            <person name="Terasawa K."/>
            <person name="Tsugane M."/>
            <person name="Tsuji K."/>
            <person name="Ueda S."/>
            <person name="Waki K."/>
            <person name="Yamagata H."/>
            <person name="Yamamoto M."/>
            <person name="Yamamoto S."/>
            <person name="Yamane H."/>
            <person name="Yoshiki S."/>
            <person name="Yoshihara R."/>
            <person name="Yukawa K."/>
            <person name="Zhong H."/>
            <person name="Yano M."/>
            <person name="Yuan Q."/>
            <person name="Ouyang S."/>
            <person name="Liu J."/>
            <person name="Jones K.M."/>
            <person name="Gansberger K."/>
            <person name="Moffat K."/>
            <person name="Hill J."/>
            <person name="Bera J."/>
            <person name="Fadrosh D."/>
            <person name="Jin S."/>
            <person name="Johri S."/>
            <person name="Kim M."/>
            <person name="Overton L."/>
            <person name="Reardon M."/>
            <person name="Tsitrin T."/>
            <person name="Vuong H."/>
            <person name="Weaver B."/>
            <person name="Ciecko A."/>
            <person name="Tallon L."/>
            <person name="Jackson J."/>
            <person name="Pai G."/>
            <person name="Aken S.V."/>
            <person name="Utterback T."/>
            <person name="Reidmuller S."/>
            <person name="Feldblyum T."/>
            <person name="Hsiao J."/>
            <person name="Zismann V."/>
            <person name="Iobst S."/>
            <person name="de Vazeille A.R."/>
            <person name="Buell C.R."/>
            <person name="Ying K."/>
            <person name="Li Y."/>
            <person name="Lu T."/>
            <person name="Huang Y."/>
            <person name="Zhao Q."/>
            <person name="Feng Q."/>
            <person name="Zhang L."/>
            <person name="Zhu J."/>
            <person name="Weng Q."/>
            <person name="Mu J."/>
            <person name="Lu Y."/>
            <person name="Fan D."/>
            <person name="Liu Y."/>
            <person name="Guan J."/>
            <person name="Zhang Y."/>
            <person name="Yu S."/>
            <person name="Liu X."/>
            <person name="Zhang Y."/>
            <person name="Hong G."/>
            <person name="Han B."/>
            <person name="Choisne N."/>
            <person name="Demange N."/>
            <person name="Orjeda G."/>
            <person name="Samain S."/>
            <person name="Cattolico L."/>
            <person name="Pelletier E."/>
            <person name="Couloux A."/>
            <person name="Segurens B."/>
            <person name="Wincker P."/>
            <person name="D'Hont A."/>
            <person name="Scarpelli C."/>
            <person name="Weissenbach J."/>
            <person name="Salanoubat M."/>
            <person name="Quetier F."/>
            <person name="Yu Y."/>
            <person name="Kim H.R."/>
            <person name="Rambo T."/>
            <person name="Currie J."/>
            <person name="Collura K."/>
            <person name="Luo M."/>
            <person name="Yang T."/>
            <person name="Ammiraju J.S.S."/>
            <person name="Engler F."/>
            <person name="Soderlund C."/>
            <person name="Wing R.A."/>
            <person name="Palmer L.E."/>
            <person name="de la Bastide M."/>
            <person name="Spiegel L."/>
            <person name="Nascimento L."/>
            <person name="Zutavern T."/>
            <person name="O'Shaughnessy A."/>
            <person name="Dike S."/>
            <person name="Dedhia N."/>
            <person name="Preston R."/>
            <person name="Balija V."/>
            <person name="McCombie W.R."/>
            <person name="Chow T."/>
            <person name="Chen H."/>
            <person name="Chung M."/>
            <person name="Chen C."/>
            <person name="Shaw J."/>
            <person name="Wu H."/>
            <person name="Hsiao K."/>
            <person name="Chao Y."/>
            <person name="Chu M."/>
            <person name="Cheng C."/>
            <person name="Hour A."/>
            <person name="Lee P."/>
            <person name="Lin S."/>
            <person name="Lin Y."/>
            <person name="Liou J."/>
            <person name="Liu S."/>
            <person name="Hsing Y."/>
            <person name="Raghuvanshi S."/>
            <person name="Mohanty A."/>
            <person name="Bharti A.K."/>
            <person name="Gaur A."/>
            <person name="Gupta V."/>
            <person name="Kumar D."/>
            <person name="Ravi V."/>
            <person name="Vij S."/>
            <person name="Kapur A."/>
            <person name="Khurana P."/>
            <person name="Khurana P."/>
            <person name="Khurana J.P."/>
            <person name="Tyagi A.K."/>
            <person name="Gaikwad K."/>
            <person name="Singh A."/>
            <person name="Dalal V."/>
            <person name="Srivastava S."/>
            <person name="Dixit A."/>
            <person name="Pal A.K."/>
            <person name="Ghazi I.A."/>
            <person name="Yadav M."/>
            <person name="Pandit A."/>
            <person name="Bhargava A."/>
            <person name="Sureshbabu K."/>
            <person name="Batra K."/>
            <person name="Sharma T.R."/>
            <person name="Mohapatra T."/>
            <person name="Singh N.K."/>
            <person name="Messing J."/>
            <person name="Nelson A.B."/>
            <person name="Fuks G."/>
            <person name="Kavchok S."/>
            <person name="Keizer G."/>
            <person name="Linton E."/>
            <person name="Llaca V."/>
            <person name="Song R."/>
            <person name="Tanyolac B."/>
            <person name="Young S."/>
            <person name="Ho-Il K."/>
            <person name="Hahn J.H."/>
            <person name="Sangsakoo G."/>
            <person name="Vanavichit A."/>
            <person name="de Mattos Luiz.A.T."/>
            <person name="Zimmer P.D."/>
            <person name="Malone G."/>
            <person name="Dellagostin O."/>
            <person name="de Oliveira A.C."/>
            <person name="Bevan M."/>
            <person name="Bancroft I."/>
            <person name="Minx P."/>
            <person name="Cordum H."/>
            <person name="Wilson R."/>
            <person name="Cheng Z."/>
            <person name="Jin W."/>
            <person name="Jiang J."/>
            <person name="Leong S.A."/>
            <person name="Iwama H."/>
            <person name="Gojobori T."/>
            <person name="Itoh T."/>
            <person name="Niimura Y."/>
            <person name="Fujii Y."/>
            <person name="Habara T."/>
            <person name="Sakai H."/>
            <person name="Sato Y."/>
            <person name="Wilson G."/>
            <person name="Kumar K."/>
            <person name="McCouch S."/>
            <person name="Juretic N."/>
            <person name="Hoen D."/>
            <person name="Wright S."/>
            <person name="Bruskiewich R."/>
            <person name="Bureau T."/>
            <person name="Miyao A."/>
            <person name="Hirochika H."/>
            <person name="Nishikawa T."/>
            <person name="Kadowaki K."/>
            <person name="Sugiura M."/>
            <person name="Burr B."/>
            <person name="Sasaki T."/>
        </authorList>
    </citation>
    <scope>NUCLEOTIDE SEQUENCE [LARGE SCALE GENOMIC DNA]</scope>
    <source>
        <strain evidence="3">cv. Nipponbare</strain>
    </source>
</reference>
<accession>A0A0P0WS88</accession>
<feature type="non-terminal residue" evidence="2">
    <location>
        <position position="1"/>
    </location>
</feature>
<feature type="region of interest" description="Disordered" evidence="1">
    <location>
        <begin position="145"/>
        <end position="211"/>
    </location>
</feature>
<evidence type="ECO:0000313" key="3">
    <source>
        <dbReference type="Proteomes" id="UP000059680"/>
    </source>
</evidence>
<sequence length="284" mass="30166">RGVSGREGGGRGPRRWCWRRGWPLRRRRWRGRGGSSGCDGGGEAGGEGAEREEAERAVAPCRAQSAAACGGVRRRGRPWLVVATPYATARKRPAVRARRGRRRRGRRRLAGRSRLRLAAARCGARPAVARDGTVRGASALGAAPCGGVASGSAVRGAAGSGSRGRERWCPSPRRRTAARLEGGRRLQSNPIQSNPSHNARTTPPTNTTSHAHAQTILRHRLPPPPPIALLLTVMLLPSPVAAHHHHVHAAGDGVVISPTASSATAIKHDLTDPYGFLRSRSAEA</sequence>
<dbReference type="Proteomes" id="UP000059680">
    <property type="component" value="Chromosome 6"/>
</dbReference>
<proteinExistence type="predicted"/>
<gene>
    <name evidence="2" type="ordered locus">Os06g0132801</name>
    <name evidence="2" type="ORF">OSNPB_060132801</name>
</gene>
<organism evidence="2 3">
    <name type="scientific">Oryza sativa subsp. japonica</name>
    <name type="common">Rice</name>
    <dbReference type="NCBI Taxonomy" id="39947"/>
    <lineage>
        <taxon>Eukaryota</taxon>
        <taxon>Viridiplantae</taxon>
        <taxon>Streptophyta</taxon>
        <taxon>Embryophyta</taxon>
        <taxon>Tracheophyta</taxon>
        <taxon>Spermatophyta</taxon>
        <taxon>Magnoliopsida</taxon>
        <taxon>Liliopsida</taxon>
        <taxon>Poales</taxon>
        <taxon>Poaceae</taxon>
        <taxon>BOP clade</taxon>
        <taxon>Oryzoideae</taxon>
        <taxon>Oryzeae</taxon>
        <taxon>Oryzinae</taxon>
        <taxon>Oryza</taxon>
        <taxon>Oryza sativa</taxon>
    </lineage>
</organism>
<dbReference type="EMBL" id="AP014962">
    <property type="protein sequence ID" value="BAS95998.1"/>
    <property type="molecule type" value="Genomic_DNA"/>
</dbReference>
<feature type="compositionally biased region" description="Low complexity" evidence="1">
    <location>
        <begin position="146"/>
        <end position="157"/>
    </location>
</feature>